<dbReference type="RefSeq" id="WP_038527981.1">
    <property type="nucleotide sequence ID" value="NZ_CP007793.1"/>
</dbReference>
<name>A0A060DGD8_9PROT</name>
<dbReference type="AlphaFoldDB" id="A0A060DGD8"/>
<protein>
    <submittedName>
        <fullName evidence="1">Uncharacterized protein</fullName>
    </submittedName>
</protein>
<evidence type="ECO:0000313" key="2">
    <source>
        <dbReference type="Proteomes" id="UP000027186"/>
    </source>
</evidence>
<gene>
    <name evidence="1" type="ORF">ABAZ39_07210</name>
</gene>
<reference evidence="1 2" key="1">
    <citation type="journal article" date="2014" name="Genome Announc.">
        <title>Complete Genome Sequence of the Model Rhizosphere Strain Azospirillum brasilense Az39, Successfully Applied in Agriculture.</title>
        <authorList>
            <person name="Rivera D."/>
            <person name="Revale S."/>
            <person name="Molina R."/>
            <person name="Gualpa J."/>
            <person name="Puente M."/>
            <person name="Maroniche G."/>
            <person name="Paris G."/>
            <person name="Baker D."/>
            <person name="Clavijo B."/>
            <person name="McLay K."/>
            <person name="Spaepen S."/>
            <person name="Perticari A."/>
            <person name="Vazquez M."/>
            <person name="Wisniewski-Dye F."/>
            <person name="Watkins C."/>
            <person name="Martinez-Abarca F."/>
            <person name="Vanderleyden J."/>
            <person name="Cassan F."/>
        </authorList>
    </citation>
    <scope>NUCLEOTIDE SEQUENCE [LARGE SCALE GENOMIC DNA]</scope>
    <source>
        <strain evidence="1 2">Az39</strain>
    </source>
</reference>
<dbReference type="EMBL" id="CP007793">
    <property type="protein sequence ID" value="AIB11790.1"/>
    <property type="molecule type" value="Genomic_DNA"/>
</dbReference>
<organism evidence="1 2">
    <name type="scientific">Azospirillum argentinense</name>
    <dbReference type="NCBI Taxonomy" id="2970906"/>
    <lineage>
        <taxon>Bacteria</taxon>
        <taxon>Pseudomonadati</taxon>
        <taxon>Pseudomonadota</taxon>
        <taxon>Alphaproteobacteria</taxon>
        <taxon>Rhodospirillales</taxon>
        <taxon>Azospirillaceae</taxon>
        <taxon>Azospirillum</taxon>
    </lineage>
</organism>
<evidence type="ECO:0000313" key="1">
    <source>
        <dbReference type="EMBL" id="AIB11790.1"/>
    </source>
</evidence>
<dbReference type="Proteomes" id="UP000027186">
    <property type="component" value="Chromosome"/>
</dbReference>
<dbReference type="KEGG" id="abq:ABAZ39_07210"/>
<accession>A0A060DGD8</accession>
<sequence length="96" mass="10855">MDEGKLRLEEQRGAQAQALLDNDLLREAFAALRQDYMQAWEATGARDTDARERLWQAVQIVGKVQSHLKAVADTGKLARRQLDEVATLGEKRFGIF</sequence>
<proteinExistence type="predicted"/>